<evidence type="ECO:0000313" key="6">
    <source>
        <dbReference type="EMBL" id="AEE97233.1"/>
    </source>
</evidence>
<dbReference type="FunFam" id="3.40.50.1360:FF:000003">
    <property type="entry name" value="Glucosamine-6-phosphate deaminase"/>
    <property type="match status" value="1"/>
</dbReference>
<dbReference type="GO" id="GO:0019262">
    <property type="term" value="P:N-acetylneuraminate catabolic process"/>
    <property type="evidence" value="ECO:0007669"/>
    <property type="project" value="UniProtKB-UniRule"/>
</dbReference>
<dbReference type="NCBIfam" id="TIGR00502">
    <property type="entry name" value="nagB"/>
    <property type="match status" value="1"/>
</dbReference>
<dbReference type="InterPro" id="IPR006148">
    <property type="entry name" value="Glc/Gal-6P_isomerase"/>
</dbReference>
<evidence type="ECO:0000259" key="5">
    <source>
        <dbReference type="Pfam" id="PF01182"/>
    </source>
</evidence>
<accession>F4A2G7</accession>
<dbReference type="CDD" id="cd01399">
    <property type="entry name" value="GlcN6P_deaminase"/>
    <property type="match status" value="1"/>
</dbReference>
<dbReference type="EMBL" id="CP002360">
    <property type="protein sequence ID" value="AEE97233.1"/>
    <property type="molecule type" value="Genomic_DNA"/>
</dbReference>
<reference evidence="6 7" key="2">
    <citation type="journal article" date="2011" name="Stand. Genomic Sci.">
        <title>Complete genome sequence of Mahella australiensis type strain (50-1 BON).</title>
        <authorList>
            <person name="Sikorski J."/>
            <person name="Teshima H."/>
            <person name="Nolan M."/>
            <person name="Lucas S."/>
            <person name="Hammon N."/>
            <person name="Deshpande S."/>
            <person name="Cheng J.F."/>
            <person name="Pitluck S."/>
            <person name="Liolios K."/>
            <person name="Pagani I."/>
            <person name="Ivanova N."/>
            <person name="Huntemann M."/>
            <person name="Mavromatis K."/>
            <person name="Ovchinikova G."/>
            <person name="Pati A."/>
            <person name="Tapia R."/>
            <person name="Han C."/>
            <person name="Goodwin L."/>
            <person name="Chen A."/>
            <person name="Palaniappan K."/>
            <person name="Land M."/>
            <person name="Hauser L."/>
            <person name="Ngatchou-Djao O.D."/>
            <person name="Rohde M."/>
            <person name="Pukall R."/>
            <person name="Spring S."/>
            <person name="Abt B."/>
            <person name="Goker M."/>
            <person name="Detter J.C."/>
            <person name="Woyke T."/>
            <person name="Bristow J."/>
            <person name="Markowitz V."/>
            <person name="Hugenholtz P."/>
            <person name="Eisen J.A."/>
            <person name="Kyrpides N.C."/>
            <person name="Klenk H.P."/>
            <person name="Lapidus A."/>
        </authorList>
    </citation>
    <scope>NUCLEOTIDE SEQUENCE [LARGE SCALE GENOMIC DNA]</scope>
    <source>
        <strain evidence="7">DSM 15567 / CIP 107919 / 50-1 BON</strain>
    </source>
</reference>
<dbReference type="Gene3D" id="3.40.50.1360">
    <property type="match status" value="1"/>
</dbReference>
<dbReference type="GO" id="GO:0005975">
    <property type="term" value="P:carbohydrate metabolic process"/>
    <property type="evidence" value="ECO:0007669"/>
    <property type="project" value="InterPro"/>
</dbReference>
<name>F4A2G7_MAHA5</name>
<dbReference type="PANTHER" id="PTHR11280">
    <property type="entry name" value="GLUCOSAMINE-6-PHOSPHATE ISOMERASE"/>
    <property type="match status" value="1"/>
</dbReference>
<evidence type="ECO:0000256" key="1">
    <source>
        <dbReference type="ARBA" id="ARBA00000644"/>
    </source>
</evidence>
<comment type="similarity">
    <text evidence="4">Belongs to the glucosamine/galactosamine-6-phosphate isomerase family. NagB subfamily.</text>
</comment>
<evidence type="ECO:0000256" key="4">
    <source>
        <dbReference type="HAMAP-Rule" id="MF_01241"/>
    </source>
</evidence>
<protein>
    <recommendedName>
        <fullName evidence="4">Glucosamine-6-phosphate deaminase</fullName>
        <ecNumber evidence="4">3.5.99.6</ecNumber>
    </recommendedName>
    <alternativeName>
        <fullName evidence="4">GlcN6P deaminase</fullName>
        <shortName evidence="4">GNPDA</shortName>
    </alternativeName>
    <alternativeName>
        <fullName evidence="4">Glucosamine-6-phosphate isomerase</fullName>
    </alternativeName>
</protein>
<dbReference type="OrthoDB" id="9791139at2"/>
<feature type="active site" description="For ring-opening step" evidence="4">
    <location>
        <position position="143"/>
    </location>
</feature>
<feature type="active site" description="For ring-opening step" evidence="4">
    <location>
        <position position="136"/>
    </location>
</feature>
<dbReference type="KEGG" id="mas:Mahau_2058"/>
<feature type="domain" description="Glucosamine/galactosamine-6-phosphate isomerase" evidence="5">
    <location>
        <begin position="11"/>
        <end position="224"/>
    </location>
</feature>
<evidence type="ECO:0000256" key="2">
    <source>
        <dbReference type="ARBA" id="ARBA00022801"/>
    </source>
</evidence>
<evidence type="ECO:0000256" key="3">
    <source>
        <dbReference type="ARBA" id="ARBA00023277"/>
    </source>
</evidence>
<dbReference type="GO" id="GO:0006043">
    <property type="term" value="P:glucosamine catabolic process"/>
    <property type="evidence" value="ECO:0007669"/>
    <property type="project" value="TreeGrafter"/>
</dbReference>
<dbReference type="SUPFAM" id="SSF100950">
    <property type="entry name" value="NagB/RpiA/CoA transferase-like"/>
    <property type="match status" value="1"/>
</dbReference>
<dbReference type="PANTHER" id="PTHR11280:SF5">
    <property type="entry name" value="GLUCOSAMINE-6-PHOSPHATE ISOMERASE"/>
    <property type="match status" value="1"/>
</dbReference>
<feature type="active site" description="Proton acceptor; for enolization step" evidence="4">
    <location>
        <position position="67"/>
    </location>
</feature>
<dbReference type="InterPro" id="IPR037171">
    <property type="entry name" value="NagB/RpiA_transferase-like"/>
</dbReference>
<dbReference type="STRING" id="697281.Mahau_2058"/>
<dbReference type="GO" id="GO:0004342">
    <property type="term" value="F:glucosamine-6-phosphate deaminase activity"/>
    <property type="evidence" value="ECO:0007669"/>
    <property type="project" value="UniProtKB-UniRule"/>
</dbReference>
<dbReference type="InterPro" id="IPR004547">
    <property type="entry name" value="Glucosamine6P_isomerase"/>
</dbReference>
<dbReference type="RefSeq" id="WP_013781661.1">
    <property type="nucleotide sequence ID" value="NC_015520.1"/>
</dbReference>
<dbReference type="HAMAP" id="MF_01241">
    <property type="entry name" value="GlcN6P_deamin"/>
    <property type="match status" value="1"/>
</dbReference>
<dbReference type="InterPro" id="IPR018321">
    <property type="entry name" value="Glucosamine6P_isomerase_CS"/>
</dbReference>
<feature type="active site" description="Proton acceptor; for ring-opening step" evidence="4">
    <location>
        <position position="138"/>
    </location>
</feature>
<keyword evidence="7" id="KW-1185">Reference proteome</keyword>
<dbReference type="GO" id="GO:0005737">
    <property type="term" value="C:cytoplasm"/>
    <property type="evidence" value="ECO:0007669"/>
    <property type="project" value="TreeGrafter"/>
</dbReference>
<reference evidence="7" key="1">
    <citation type="submission" date="2010-11" db="EMBL/GenBank/DDBJ databases">
        <title>The complete genome of Mahella australiensis DSM 15567.</title>
        <authorList>
            <consortium name="US DOE Joint Genome Institute (JGI-PGF)"/>
            <person name="Lucas S."/>
            <person name="Copeland A."/>
            <person name="Lapidus A."/>
            <person name="Bruce D."/>
            <person name="Goodwin L."/>
            <person name="Pitluck S."/>
            <person name="Kyrpides N."/>
            <person name="Mavromatis K."/>
            <person name="Pagani I."/>
            <person name="Ivanova N."/>
            <person name="Teshima H."/>
            <person name="Brettin T."/>
            <person name="Detter J.C."/>
            <person name="Han C."/>
            <person name="Tapia R."/>
            <person name="Land M."/>
            <person name="Hauser L."/>
            <person name="Markowitz V."/>
            <person name="Cheng J.-F."/>
            <person name="Hugenholtz P."/>
            <person name="Woyke T."/>
            <person name="Wu D."/>
            <person name="Spring S."/>
            <person name="Pukall R."/>
            <person name="Steenblock K."/>
            <person name="Schneider S."/>
            <person name="Klenk H.-P."/>
            <person name="Eisen J.A."/>
        </authorList>
    </citation>
    <scope>NUCLEOTIDE SEQUENCE [LARGE SCALE GENOMIC DNA]</scope>
    <source>
        <strain evidence="7">DSM 15567 / CIP 107919 / 50-1 BON</strain>
    </source>
</reference>
<dbReference type="UniPathway" id="UPA00629">
    <property type="reaction ID" value="UER00684"/>
</dbReference>
<keyword evidence="2 4" id="KW-0378">Hydrolase</keyword>
<organism evidence="6 7">
    <name type="scientific">Mahella australiensis (strain DSM 15567 / CIP 107919 / 50-1 BON)</name>
    <dbReference type="NCBI Taxonomy" id="697281"/>
    <lineage>
        <taxon>Bacteria</taxon>
        <taxon>Bacillati</taxon>
        <taxon>Bacillota</taxon>
        <taxon>Clostridia</taxon>
        <taxon>Thermoanaerobacterales</taxon>
        <taxon>Thermoanaerobacterales Family IV. Incertae Sedis</taxon>
        <taxon>Mahella</taxon>
    </lineage>
</organism>
<dbReference type="GO" id="GO:0016853">
    <property type="term" value="F:isomerase activity"/>
    <property type="evidence" value="ECO:0007669"/>
    <property type="project" value="UniProtKB-KW"/>
</dbReference>
<dbReference type="eggNOG" id="COG0363">
    <property type="taxonomic scope" value="Bacteria"/>
</dbReference>
<dbReference type="GO" id="GO:0042802">
    <property type="term" value="F:identical protein binding"/>
    <property type="evidence" value="ECO:0007669"/>
    <property type="project" value="TreeGrafter"/>
</dbReference>
<dbReference type="Pfam" id="PF01182">
    <property type="entry name" value="Glucosamine_iso"/>
    <property type="match status" value="1"/>
</dbReference>
<dbReference type="EC" id="3.5.99.6" evidence="4"/>
<dbReference type="PROSITE" id="PS01161">
    <property type="entry name" value="GLC_GALNAC_ISOMERASE"/>
    <property type="match status" value="1"/>
</dbReference>
<comment type="caution">
    <text evidence="4">Lacks conserved residue(s) required for the propagation of feature annotation.</text>
</comment>
<dbReference type="GO" id="GO:0006046">
    <property type="term" value="P:N-acetylglucosamine catabolic process"/>
    <property type="evidence" value="ECO:0007669"/>
    <property type="project" value="UniProtKB-UniRule"/>
</dbReference>
<comment type="function">
    <text evidence="4">Catalyzes the reversible isomerization-deamination of glucosamine 6-phosphate (GlcN6P) to form fructose 6-phosphate (Fru6P) and ammonium ion.</text>
</comment>
<gene>
    <name evidence="4" type="primary">nagB</name>
    <name evidence="6" type="ordered locus">Mahau_2058</name>
</gene>
<dbReference type="Proteomes" id="UP000008457">
    <property type="component" value="Chromosome"/>
</dbReference>
<comment type="pathway">
    <text evidence="4">Amino-sugar metabolism; N-acetylneuraminate degradation; D-fructose 6-phosphate from N-acetylneuraminate: step 5/5.</text>
</comment>
<keyword evidence="3 4" id="KW-0119">Carbohydrate metabolism</keyword>
<evidence type="ECO:0000313" key="7">
    <source>
        <dbReference type="Proteomes" id="UP000008457"/>
    </source>
</evidence>
<proteinExistence type="inferred from homology"/>
<sequence>MRIYVADTEDEMAYHAAGVISDRLIKYPDTTLGLATGGTMIGPYRYLVQMYERGIISFKSVVTFNLDEYVGIEASHPASFHHFMYEHLFEHIDILPQNVHIPDGMANDIQAECKRYDCAIKEHGGIDLQILGIGLNGHIGFNEPGTPFGTTTHVVDLTETTRAANARFFGSVEDVPKQAVTMGIKNIMQSRSIILMASGEAKADIIAKALTGPVTQRVPASVLQLHPQLTVILDRQAASSMPKDYFDCSFVA</sequence>
<comment type="catalytic activity">
    <reaction evidence="1 4">
        <text>alpha-D-glucosamine 6-phosphate + H2O = beta-D-fructose 6-phosphate + NH4(+)</text>
        <dbReference type="Rhea" id="RHEA:12172"/>
        <dbReference type="ChEBI" id="CHEBI:15377"/>
        <dbReference type="ChEBI" id="CHEBI:28938"/>
        <dbReference type="ChEBI" id="CHEBI:57634"/>
        <dbReference type="ChEBI" id="CHEBI:75989"/>
        <dbReference type="EC" id="3.5.99.6"/>
    </reaction>
</comment>
<keyword evidence="6" id="KW-0413">Isomerase</keyword>
<dbReference type="HOGENOM" id="CLU_049611_1_1_9"/>
<dbReference type="AlphaFoldDB" id="F4A2G7"/>